<reference evidence="1" key="1">
    <citation type="submission" date="2018-10" db="EMBL/GenBank/DDBJ databases">
        <title>Iterative Subtractive Binning of Freshwater Chronoseries Metagenomes Recovers Nearly Complete Genomes from over Four Hundred Novel Species.</title>
        <authorList>
            <person name="Rodriguez-R L.M."/>
            <person name="Tsementzi D."/>
            <person name="Luo C."/>
            <person name="Konstantinidis K.T."/>
        </authorList>
    </citation>
    <scope>NUCLEOTIDE SEQUENCE</scope>
    <source>
        <strain evidence="1">WB7_6_001</strain>
    </source>
</reference>
<dbReference type="AlphaFoldDB" id="A0A964UYL5"/>
<evidence type="ECO:0000313" key="1">
    <source>
        <dbReference type="EMBL" id="NBN88160.1"/>
    </source>
</evidence>
<sequence length="60" mass="7330">MQYDKTNDMQVMISRVEQYIYERTGKRVRIVFNNMARFAAHFDMLIHAHEYVVNYKNTNK</sequence>
<dbReference type="Proteomes" id="UP000713222">
    <property type="component" value="Unassembled WGS sequence"/>
</dbReference>
<dbReference type="EMBL" id="RGET01000058">
    <property type="protein sequence ID" value="NBN88160.1"/>
    <property type="molecule type" value="Genomic_DNA"/>
</dbReference>
<gene>
    <name evidence="1" type="ORF">EBV32_03620</name>
</gene>
<organism evidence="1 2">
    <name type="scientific">Candidatus Fonsibacter lacus</name>
    <dbReference type="NCBI Taxonomy" id="2576439"/>
    <lineage>
        <taxon>Bacteria</taxon>
        <taxon>Pseudomonadati</taxon>
        <taxon>Pseudomonadota</taxon>
        <taxon>Alphaproteobacteria</taxon>
        <taxon>Candidatus Pelagibacterales</taxon>
        <taxon>Candidatus Pelagibacterales incertae sedis</taxon>
        <taxon>Candidatus Fonsibacter</taxon>
    </lineage>
</organism>
<accession>A0A964UYL5</accession>
<proteinExistence type="predicted"/>
<comment type="caution">
    <text evidence="1">The sequence shown here is derived from an EMBL/GenBank/DDBJ whole genome shotgun (WGS) entry which is preliminary data.</text>
</comment>
<evidence type="ECO:0000313" key="2">
    <source>
        <dbReference type="Proteomes" id="UP000713222"/>
    </source>
</evidence>
<protein>
    <submittedName>
        <fullName evidence="1">Uncharacterized protein</fullName>
    </submittedName>
</protein>
<name>A0A964UYL5_9PROT</name>